<reference evidence="1" key="1">
    <citation type="submission" date="2023-04" db="EMBL/GenBank/DDBJ databases">
        <title>Draft Genome sequencing of Naganishia species isolated from polar environments using Oxford Nanopore Technology.</title>
        <authorList>
            <person name="Leo P."/>
            <person name="Venkateswaran K."/>
        </authorList>
    </citation>
    <scope>NUCLEOTIDE SEQUENCE</scope>
    <source>
        <strain evidence="1">DBVPG 5303</strain>
    </source>
</reference>
<evidence type="ECO:0000313" key="2">
    <source>
        <dbReference type="Proteomes" id="UP001234202"/>
    </source>
</evidence>
<comment type="caution">
    <text evidence="1">The sequence shown here is derived from an EMBL/GenBank/DDBJ whole genome shotgun (WGS) entry which is preliminary data.</text>
</comment>
<accession>A0ACC2X697</accession>
<keyword evidence="2" id="KW-1185">Reference proteome</keyword>
<sequence>MAITDSPSLGAQTKTEAEKRSDADDWAVGPVNGAKRVCYYYDHDVGNFSYGIGHPMKPHRMRMTHNLVLNYGMLDQMQVYRPIRATKNQLTRFHTDEYIDLLEQVMPETAEELTGGGTRCLTGEDCPAFEGVFEFCTISAGGSIGAAERINEGSADVAINWAGGLHHAKKTEASGFCYVNDMHHPRVLYIDIDIHHGDGVEEAFYSTDRVMTCSFHKFGDYFPGTGDVKDTGIKAGKNYAVNVPLRDGINDTSFPTIFEPVIQHIMDWYRPTAVVLQCGADSLAGDKLGCFNLSMHGHGNCAKFVKSFGLPTIMVGGGGYTTKNVSRAWTNETSVMCGMQLDENLPYNDYLEYYGPRYKLEVLSNNMDDYNSKEYLDSIKTRIIDNLRNLPFAPGVQMQQVPSVSLGKAIGVRTTTTAAGNEDVDFELDAKIRGRSTFYAFLHLSLLLTFDGAACPARPDIMKAKAAADGSSDEDEDMESDEDSGPMPVFPRLGSRAKRQGGLAASKGKSPARSTPGASSARGGAGANGKGKGKQSAIVQGYNAGFDADARTSAGNGSSTNSGGHVPPRRKRTFFSAQLAGLPPLIPLGRVSASSSNSAVNGRTTAAAHLKQAGGKGGSGGKSGGDGKRSRRGSPMSVS</sequence>
<name>A0ACC2X697_9TREE</name>
<organism evidence="1 2">
    <name type="scientific">Naganishia onofrii</name>
    <dbReference type="NCBI Taxonomy" id="1851511"/>
    <lineage>
        <taxon>Eukaryota</taxon>
        <taxon>Fungi</taxon>
        <taxon>Dikarya</taxon>
        <taxon>Basidiomycota</taxon>
        <taxon>Agaricomycotina</taxon>
        <taxon>Tremellomycetes</taxon>
        <taxon>Filobasidiales</taxon>
        <taxon>Filobasidiaceae</taxon>
        <taxon>Naganishia</taxon>
    </lineage>
</organism>
<evidence type="ECO:0000313" key="1">
    <source>
        <dbReference type="EMBL" id="KAJ9118905.1"/>
    </source>
</evidence>
<proteinExistence type="predicted"/>
<protein>
    <submittedName>
        <fullName evidence="1">Uncharacterized protein</fullName>
    </submittedName>
</protein>
<gene>
    <name evidence="1" type="ORF">QFC24_005868</name>
</gene>
<dbReference type="EMBL" id="JASBWV010000026">
    <property type="protein sequence ID" value="KAJ9118905.1"/>
    <property type="molecule type" value="Genomic_DNA"/>
</dbReference>
<dbReference type="Proteomes" id="UP001234202">
    <property type="component" value="Unassembled WGS sequence"/>
</dbReference>